<proteinExistence type="predicted"/>
<evidence type="ECO:0000313" key="2">
    <source>
        <dbReference type="Proteomes" id="UP000813876"/>
    </source>
</evidence>
<name>A0AAW4ZWE9_PHOPO</name>
<protein>
    <submittedName>
        <fullName evidence="1">DUF3560 domain-containing protein</fullName>
    </submittedName>
</protein>
<comment type="caution">
    <text evidence="1">The sequence shown here is derived from an EMBL/GenBank/DDBJ whole genome shotgun (WGS) entry which is preliminary data.</text>
</comment>
<dbReference type="AlphaFoldDB" id="A0AAW4ZWE9"/>
<organism evidence="1 2">
    <name type="scientific">Photobacterium phosphoreum</name>
    <dbReference type="NCBI Taxonomy" id="659"/>
    <lineage>
        <taxon>Bacteria</taxon>
        <taxon>Pseudomonadati</taxon>
        <taxon>Pseudomonadota</taxon>
        <taxon>Gammaproteobacteria</taxon>
        <taxon>Vibrionales</taxon>
        <taxon>Vibrionaceae</taxon>
        <taxon>Photobacterium</taxon>
    </lineage>
</organism>
<sequence>MTNSTANHSTITNQLKATKVSPLESKDSNKNEILNSFKAGKLRKNAKHKIAALLSVATCITLQTQSMGLDDCFDYNEPKVIDIVEFWAWYEQKYNNLDIYINAYDGVVTQVTFSDCPYHFSNDVVLTFDVIDETVTNENIDVIEPIILADLSGINMDVLDDMPIKNIEIIWSESNYFTDGEILTLEQYDSKSMIEALEIGRGKGYAKTKINIHLANGEVIEHRHDIDADYPTLTIDLAHCGGKAIQIIVKPLFTYEQVKQALDAGYVSPLNHDGKQPEPTPTNDKNCRSVVSFGDYKDRIESKRERLESRAEKASQQSNSYYLSSKNLADMIPFGQPILVGHHSEGKARRHADKIFNDMGKSVAAGKKAEYLENKAANLGKNGIASDDPEAIQKLKSKLAALESAQEKMKAANKVIKSKHMTNSDKIEYLITTLKFSDKQANELLEGDFCGRVGFASYTLTNNNANIRQTKQRLEELEVMHNQEPLSDSGEIEGLSWSLYEEDGRIKFSFDGKPSEAVRNVLKSNGFKWSRYSMAWVRKITANAVFSTKRMIPDLK</sequence>
<dbReference type="EMBL" id="WMCP01000026">
    <property type="protein sequence ID" value="MCF2303432.1"/>
    <property type="molecule type" value="Genomic_DNA"/>
</dbReference>
<dbReference type="Proteomes" id="UP000813876">
    <property type="component" value="Unassembled WGS sequence"/>
</dbReference>
<reference evidence="1" key="1">
    <citation type="submission" date="2019-11" db="EMBL/GenBank/DDBJ databases">
        <title>Comparative genomics of photobacteria reveal adaptation to distinct habitats.</title>
        <authorList>
            <person name="Fuertes-Perez S."/>
            <person name="Hilgarth M."/>
            <person name="Vogel R.F."/>
        </authorList>
    </citation>
    <scope>NUCLEOTIDE SEQUENCE</scope>
    <source>
        <strain evidence="1">TMW2.2145</strain>
    </source>
</reference>
<dbReference type="RefSeq" id="WP_232581586.1">
    <property type="nucleotide sequence ID" value="NZ_WMCP01000026.1"/>
</dbReference>
<evidence type="ECO:0000313" key="1">
    <source>
        <dbReference type="EMBL" id="MCF2303432.1"/>
    </source>
</evidence>
<gene>
    <name evidence="1" type="ORF">GLP33_17005</name>
</gene>
<dbReference type="Pfam" id="PF12083">
    <property type="entry name" value="DUF3560"/>
    <property type="match status" value="1"/>
</dbReference>
<accession>A0AAW4ZWE9</accession>
<dbReference type="InterPro" id="IPR021944">
    <property type="entry name" value="DUF3560"/>
</dbReference>